<dbReference type="Proteomes" id="UP000269591">
    <property type="component" value="Unassembled WGS sequence"/>
</dbReference>
<dbReference type="SUPFAM" id="SSF46785">
    <property type="entry name" value="Winged helix' DNA-binding domain"/>
    <property type="match status" value="1"/>
</dbReference>
<comment type="caution">
    <text evidence="6">The sequence shown here is derived from an EMBL/GenBank/DDBJ whole genome shotgun (WGS) entry which is preliminary data.</text>
</comment>
<keyword evidence="2" id="KW-0238">DNA-binding</keyword>
<sequence length="228" mass="24986">MDYTLLAKTPLFKGTSEQEIVVMLHCLNARTRSFAKGERILHMGDMPRDVGLVLSGSVRIESVDAWGNVTVLSRVEVGQVFAEAYACAPGVPMLVDAVAAQDCEVLLVDVERVTTVCSNACAHHARVLRNLLEAIARKNIRLSQRALHTSPKTIRGKVLSYLSSQAAQAESHEFDIPFNRQELADYLGVDRSALSAELGRMQKAGIIATRRSHFVLKESPLEPSPYSG</sequence>
<dbReference type="CDD" id="cd00038">
    <property type="entry name" value="CAP_ED"/>
    <property type="match status" value="1"/>
</dbReference>
<name>A0A3N0ASS6_9ACTN</name>
<protein>
    <submittedName>
        <fullName evidence="6">Crp/Fnr family transcriptional regulator</fullName>
    </submittedName>
</protein>
<dbReference type="InterPro" id="IPR012318">
    <property type="entry name" value="HTH_CRP"/>
</dbReference>
<dbReference type="Pfam" id="PF00027">
    <property type="entry name" value="cNMP_binding"/>
    <property type="match status" value="1"/>
</dbReference>
<dbReference type="InterPro" id="IPR000595">
    <property type="entry name" value="cNMP-bd_dom"/>
</dbReference>
<evidence type="ECO:0000256" key="2">
    <source>
        <dbReference type="ARBA" id="ARBA00023125"/>
    </source>
</evidence>
<dbReference type="AlphaFoldDB" id="A0A3N0ASS6"/>
<dbReference type="PANTHER" id="PTHR24567">
    <property type="entry name" value="CRP FAMILY TRANSCRIPTIONAL REGULATORY PROTEIN"/>
    <property type="match status" value="1"/>
</dbReference>
<evidence type="ECO:0000313" key="6">
    <source>
        <dbReference type="EMBL" id="RNL37589.1"/>
    </source>
</evidence>
<reference evidence="7" key="1">
    <citation type="submission" date="2018-05" db="EMBL/GenBank/DDBJ databases">
        <title>Genome Sequencing of selected type strains of the family Eggerthellaceae.</title>
        <authorList>
            <person name="Danylec N."/>
            <person name="Stoll D.A."/>
            <person name="Doetsch A."/>
            <person name="Huch M."/>
        </authorList>
    </citation>
    <scope>NUCLEOTIDE SEQUENCE [LARGE SCALE GENOMIC DNA]</scope>
    <source>
        <strain evidence="7">DSM 24851</strain>
    </source>
</reference>
<dbReference type="GO" id="GO:0003700">
    <property type="term" value="F:DNA-binding transcription factor activity"/>
    <property type="evidence" value="ECO:0007669"/>
    <property type="project" value="TreeGrafter"/>
</dbReference>
<proteinExistence type="predicted"/>
<organism evidence="6 7">
    <name type="scientific">Slackia equolifaciens</name>
    <dbReference type="NCBI Taxonomy" id="498718"/>
    <lineage>
        <taxon>Bacteria</taxon>
        <taxon>Bacillati</taxon>
        <taxon>Actinomycetota</taxon>
        <taxon>Coriobacteriia</taxon>
        <taxon>Eggerthellales</taxon>
        <taxon>Eggerthellaceae</taxon>
        <taxon>Slackia</taxon>
    </lineage>
</organism>
<gene>
    <name evidence="6" type="ORF">DMP06_10675</name>
</gene>
<dbReference type="PROSITE" id="PS51063">
    <property type="entry name" value="HTH_CRP_2"/>
    <property type="match status" value="1"/>
</dbReference>
<evidence type="ECO:0000256" key="3">
    <source>
        <dbReference type="ARBA" id="ARBA00023163"/>
    </source>
</evidence>
<dbReference type="InterPro" id="IPR014710">
    <property type="entry name" value="RmlC-like_jellyroll"/>
</dbReference>
<evidence type="ECO:0000259" key="4">
    <source>
        <dbReference type="PROSITE" id="PS50042"/>
    </source>
</evidence>
<keyword evidence="1" id="KW-0805">Transcription regulation</keyword>
<dbReference type="PANTHER" id="PTHR24567:SF58">
    <property type="entry name" value="CYCLIC AMP-BINDING REGULATORY PROTEIN"/>
    <property type="match status" value="1"/>
</dbReference>
<dbReference type="InterPro" id="IPR036390">
    <property type="entry name" value="WH_DNA-bd_sf"/>
</dbReference>
<dbReference type="RefSeq" id="WP_123209711.1">
    <property type="nucleotide sequence ID" value="NZ_JBHTHO010000033.1"/>
</dbReference>
<dbReference type="PROSITE" id="PS50042">
    <property type="entry name" value="CNMP_BINDING_3"/>
    <property type="match status" value="1"/>
</dbReference>
<evidence type="ECO:0000313" key="7">
    <source>
        <dbReference type="Proteomes" id="UP000269591"/>
    </source>
</evidence>
<feature type="domain" description="Cyclic nucleotide-binding" evidence="4">
    <location>
        <begin position="11"/>
        <end position="134"/>
    </location>
</feature>
<keyword evidence="3" id="KW-0804">Transcription</keyword>
<dbReference type="OrthoDB" id="9774616at2"/>
<dbReference type="Gene3D" id="2.60.120.10">
    <property type="entry name" value="Jelly Rolls"/>
    <property type="match status" value="1"/>
</dbReference>
<keyword evidence="7" id="KW-1185">Reference proteome</keyword>
<dbReference type="GO" id="GO:0005829">
    <property type="term" value="C:cytosol"/>
    <property type="evidence" value="ECO:0007669"/>
    <property type="project" value="TreeGrafter"/>
</dbReference>
<feature type="domain" description="HTH crp-type" evidence="5">
    <location>
        <begin position="152"/>
        <end position="220"/>
    </location>
</feature>
<dbReference type="Pfam" id="PF13545">
    <property type="entry name" value="HTH_Crp_2"/>
    <property type="match status" value="1"/>
</dbReference>
<dbReference type="InterPro" id="IPR050397">
    <property type="entry name" value="Env_Response_Regulators"/>
</dbReference>
<dbReference type="SMART" id="SM00419">
    <property type="entry name" value="HTH_CRP"/>
    <property type="match status" value="1"/>
</dbReference>
<dbReference type="InterPro" id="IPR018490">
    <property type="entry name" value="cNMP-bd_dom_sf"/>
</dbReference>
<evidence type="ECO:0000259" key="5">
    <source>
        <dbReference type="PROSITE" id="PS51063"/>
    </source>
</evidence>
<evidence type="ECO:0000256" key="1">
    <source>
        <dbReference type="ARBA" id="ARBA00023015"/>
    </source>
</evidence>
<dbReference type="EMBL" id="QIBX01000025">
    <property type="protein sequence ID" value="RNL37589.1"/>
    <property type="molecule type" value="Genomic_DNA"/>
</dbReference>
<dbReference type="SUPFAM" id="SSF51206">
    <property type="entry name" value="cAMP-binding domain-like"/>
    <property type="match status" value="1"/>
</dbReference>
<dbReference type="GO" id="GO:0003677">
    <property type="term" value="F:DNA binding"/>
    <property type="evidence" value="ECO:0007669"/>
    <property type="project" value="UniProtKB-KW"/>
</dbReference>
<accession>A0A3N0ASS6</accession>